<protein>
    <submittedName>
        <fullName evidence="1">Uncharacterized protein</fullName>
    </submittedName>
</protein>
<dbReference type="HOGENOM" id="CLU_3347229_0_0_11"/>
<sequence>MKGAAQGPFLEIDRRGWSVVEGRGNSHLDGEDQLPGV</sequence>
<accession>D7GH90</accession>
<dbReference type="AlphaFoldDB" id="D7GH90"/>
<proteinExistence type="predicted"/>
<name>D7GH90_PROFC</name>
<dbReference type="KEGG" id="pfr:PFREUD_23850"/>
<reference evidence="1 2" key="1">
    <citation type="journal article" date="2010" name="PLoS ONE">
        <title>The complete genome of Propionibacterium freudenreichii CIRM-BIA1, a hardy actinobacterium with food and probiotic applications.</title>
        <authorList>
            <person name="Falentin H."/>
            <person name="Deutsch S.M."/>
            <person name="Jan G."/>
            <person name="Loux V."/>
            <person name="Thierry A."/>
            <person name="Parayre S."/>
            <person name="Maillard M.B."/>
            <person name="Dherbecourt J."/>
            <person name="Cousin F.J."/>
            <person name="Jardin J."/>
            <person name="Siguier P."/>
            <person name="Couloux A."/>
            <person name="Barbe V."/>
            <person name="Vacherie B."/>
            <person name="Wincker P."/>
            <person name="Gibrat J.F."/>
            <person name="Gaillardin C."/>
            <person name="Lortal S."/>
        </authorList>
    </citation>
    <scope>NUCLEOTIDE SEQUENCE [LARGE SCALE GENOMIC DNA]</scope>
    <source>
        <strain evidence="2">ATCC 9614 / DSM 4902 / CIP 103027 / NCIMB 8099 / CIRM-BIA1</strain>
    </source>
</reference>
<dbReference type="STRING" id="754252.PFREUD_23850"/>
<organism evidence="1 2">
    <name type="scientific">Propionibacterium freudenreichii subsp. shermanii (strain ATCC 9614 / DSM 4902 / CIP 103027 / NCIMB 8099 / CIRM-BIA1)</name>
    <dbReference type="NCBI Taxonomy" id="754252"/>
    <lineage>
        <taxon>Bacteria</taxon>
        <taxon>Bacillati</taxon>
        <taxon>Actinomycetota</taxon>
        <taxon>Actinomycetes</taxon>
        <taxon>Propionibacteriales</taxon>
        <taxon>Propionibacteriaceae</taxon>
        <taxon>Propionibacterium</taxon>
    </lineage>
</organism>
<evidence type="ECO:0000313" key="2">
    <source>
        <dbReference type="Proteomes" id="UP000000936"/>
    </source>
</evidence>
<dbReference type="EMBL" id="FN806773">
    <property type="protein sequence ID" value="CBL57901.1"/>
    <property type="molecule type" value="Genomic_DNA"/>
</dbReference>
<evidence type="ECO:0000313" key="1">
    <source>
        <dbReference type="EMBL" id="CBL57901.1"/>
    </source>
</evidence>
<gene>
    <name evidence="1" type="ordered locus">PFREUD_23850</name>
</gene>
<keyword evidence="2" id="KW-1185">Reference proteome</keyword>
<dbReference type="Proteomes" id="UP000000936">
    <property type="component" value="Chromosome"/>
</dbReference>